<gene>
    <name evidence="2" type="ORF">BKA23_1525</name>
</gene>
<evidence type="ECO:0000313" key="2">
    <source>
        <dbReference type="EMBL" id="TWE12709.1"/>
    </source>
</evidence>
<organism evidence="2 3">
    <name type="scientific">Rudaeicoccus suwonensis</name>
    <dbReference type="NCBI Taxonomy" id="657409"/>
    <lineage>
        <taxon>Bacteria</taxon>
        <taxon>Bacillati</taxon>
        <taxon>Actinomycetota</taxon>
        <taxon>Actinomycetes</taxon>
        <taxon>Micrococcales</taxon>
        <taxon>Dermacoccaceae</taxon>
        <taxon>Rudaeicoccus</taxon>
    </lineage>
</organism>
<reference evidence="2 3" key="1">
    <citation type="submission" date="2019-06" db="EMBL/GenBank/DDBJ databases">
        <title>Sequencing the genomes of 1000 actinobacteria strains.</title>
        <authorList>
            <person name="Klenk H.-P."/>
        </authorList>
    </citation>
    <scope>NUCLEOTIDE SEQUENCE [LARGE SCALE GENOMIC DNA]</scope>
    <source>
        <strain evidence="2 3">DSM 19560</strain>
    </source>
</reference>
<feature type="transmembrane region" description="Helical" evidence="1">
    <location>
        <begin position="30"/>
        <end position="48"/>
    </location>
</feature>
<feature type="transmembrane region" description="Helical" evidence="1">
    <location>
        <begin position="54"/>
        <end position="75"/>
    </location>
</feature>
<dbReference type="EMBL" id="VIVQ01000001">
    <property type="protein sequence ID" value="TWE12709.1"/>
    <property type="molecule type" value="Genomic_DNA"/>
</dbReference>
<accession>A0A561EAS5</accession>
<evidence type="ECO:0000313" key="3">
    <source>
        <dbReference type="Proteomes" id="UP000318297"/>
    </source>
</evidence>
<sequence>MPRHPEPSPVPSATNLPLARKHDQNIRMRNYLIAMGIRTLAFILAFLLDGPARWVCVVLAVILPEIAVIGANAANQKRVQVMGRRSPVDWVRHINAPRRSTDSSHTKS</sequence>
<keyword evidence="3" id="KW-1185">Reference proteome</keyword>
<dbReference type="InterPro" id="IPR021449">
    <property type="entry name" value="DUF3099"/>
</dbReference>
<evidence type="ECO:0000256" key="1">
    <source>
        <dbReference type="SAM" id="Phobius"/>
    </source>
</evidence>
<keyword evidence="1" id="KW-0472">Membrane</keyword>
<dbReference type="Proteomes" id="UP000318297">
    <property type="component" value="Unassembled WGS sequence"/>
</dbReference>
<dbReference type="Pfam" id="PF11298">
    <property type="entry name" value="DUF3099"/>
    <property type="match status" value="1"/>
</dbReference>
<dbReference type="AlphaFoldDB" id="A0A561EAS5"/>
<name>A0A561EAS5_9MICO</name>
<keyword evidence="1" id="KW-0812">Transmembrane</keyword>
<keyword evidence="1" id="KW-1133">Transmembrane helix</keyword>
<dbReference type="OrthoDB" id="4229919at2"/>
<comment type="caution">
    <text evidence="2">The sequence shown here is derived from an EMBL/GenBank/DDBJ whole genome shotgun (WGS) entry which is preliminary data.</text>
</comment>
<dbReference type="RefSeq" id="WP_145226901.1">
    <property type="nucleotide sequence ID" value="NZ_VIVQ01000001.1"/>
</dbReference>
<protein>
    <submittedName>
        <fullName evidence="2">DUF3099 family protein</fullName>
    </submittedName>
</protein>
<proteinExistence type="predicted"/>